<dbReference type="Gene3D" id="1.25.40.10">
    <property type="entry name" value="Tetratricopeptide repeat domain"/>
    <property type="match status" value="1"/>
</dbReference>
<dbReference type="Proteomes" id="UP000327458">
    <property type="component" value="Unassembled WGS sequence"/>
</dbReference>
<accession>A0A5M8I886</accession>
<reference evidence="2 3" key="1">
    <citation type="submission" date="2019-07" db="EMBL/GenBank/DDBJ databases">
        <title>Draft genome Sequence of Chlorobium phaeovibrioides sp. strain PhvTcv-s14, from the Phylum Chlorobi.</title>
        <authorList>
            <person name="Babenko V."/>
            <person name="Boldyreva D."/>
            <person name="Kanygina A."/>
            <person name="Selezneva O."/>
            <person name="Akopiyan T."/>
            <person name="Lunina O."/>
        </authorList>
    </citation>
    <scope>NUCLEOTIDE SEQUENCE [LARGE SCALE GENOMIC DNA]</scope>
    <source>
        <strain evidence="2 3">GrTcv12</strain>
    </source>
</reference>
<proteinExistence type="predicted"/>
<evidence type="ECO:0000313" key="2">
    <source>
        <dbReference type="EMBL" id="KAA6230602.1"/>
    </source>
</evidence>
<organism evidence="2 3">
    <name type="scientific">Chlorobium phaeovibrioides</name>
    <dbReference type="NCBI Taxonomy" id="1094"/>
    <lineage>
        <taxon>Bacteria</taxon>
        <taxon>Pseudomonadati</taxon>
        <taxon>Chlorobiota</taxon>
        <taxon>Chlorobiia</taxon>
        <taxon>Chlorobiales</taxon>
        <taxon>Chlorobiaceae</taxon>
        <taxon>Chlorobium/Pelodictyon group</taxon>
        <taxon>Chlorobium</taxon>
    </lineage>
</organism>
<dbReference type="RefSeq" id="WP_151419744.1">
    <property type="nucleotide sequence ID" value="NZ_VMRG01000002.1"/>
</dbReference>
<dbReference type="AlphaFoldDB" id="A0A5M8I886"/>
<feature type="chain" id="PRO_5024404548" evidence="1">
    <location>
        <begin position="25"/>
        <end position="186"/>
    </location>
</feature>
<dbReference type="Pfam" id="PF08238">
    <property type="entry name" value="Sel1"/>
    <property type="match status" value="3"/>
</dbReference>
<keyword evidence="1" id="KW-0732">Signal</keyword>
<dbReference type="InterPro" id="IPR050767">
    <property type="entry name" value="Sel1_AlgK"/>
</dbReference>
<dbReference type="SMART" id="SM00671">
    <property type="entry name" value="SEL1"/>
    <property type="match status" value="3"/>
</dbReference>
<gene>
    <name evidence="2" type="ORF">FP507_10110</name>
</gene>
<sequence length="186" mass="20948">MNHFVLAMTLLCGVLSFSSAPCFAFVSTPSRIAPASPSMPDTVLIRINAVIPNDAFSQCQIGHAYAEGRVFLRDYAMALRFYRMAAGQGYAPAQYAIGWLYDSGNGVLQNPKQAAEWYRLAAEQGVEEAQFNLANLYYNGLGVKQSYEDARLWYTRAAKRAWLKLNSTWLYFIMLKVVIHETLNRL</sequence>
<evidence type="ECO:0000313" key="3">
    <source>
        <dbReference type="Proteomes" id="UP000327458"/>
    </source>
</evidence>
<protein>
    <submittedName>
        <fullName evidence="2">Sel1 repeat family protein</fullName>
    </submittedName>
</protein>
<dbReference type="PANTHER" id="PTHR11102">
    <property type="entry name" value="SEL-1-LIKE PROTEIN"/>
    <property type="match status" value="1"/>
</dbReference>
<name>A0A5M8I886_CHLPH</name>
<dbReference type="EMBL" id="VMRG01000002">
    <property type="protein sequence ID" value="KAA6230602.1"/>
    <property type="molecule type" value="Genomic_DNA"/>
</dbReference>
<dbReference type="SUPFAM" id="SSF81901">
    <property type="entry name" value="HCP-like"/>
    <property type="match status" value="1"/>
</dbReference>
<dbReference type="InterPro" id="IPR011990">
    <property type="entry name" value="TPR-like_helical_dom_sf"/>
</dbReference>
<dbReference type="PANTHER" id="PTHR11102:SF160">
    <property type="entry name" value="ERAD-ASSOCIATED E3 UBIQUITIN-PROTEIN LIGASE COMPONENT HRD3"/>
    <property type="match status" value="1"/>
</dbReference>
<evidence type="ECO:0000256" key="1">
    <source>
        <dbReference type="SAM" id="SignalP"/>
    </source>
</evidence>
<feature type="signal peptide" evidence="1">
    <location>
        <begin position="1"/>
        <end position="24"/>
    </location>
</feature>
<comment type="caution">
    <text evidence="2">The sequence shown here is derived from an EMBL/GenBank/DDBJ whole genome shotgun (WGS) entry which is preliminary data.</text>
</comment>
<dbReference type="InterPro" id="IPR006597">
    <property type="entry name" value="Sel1-like"/>
</dbReference>